<keyword evidence="3" id="KW-1185">Reference proteome</keyword>
<proteinExistence type="predicted"/>
<dbReference type="Proteomes" id="UP000467841">
    <property type="component" value="Unassembled WGS sequence"/>
</dbReference>
<dbReference type="PANTHER" id="PTHR31672">
    <property type="entry name" value="BNACNNG10540D PROTEIN"/>
    <property type="match status" value="1"/>
</dbReference>
<protein>
    <recommendedName>
        <fullName evidence="1">F-box domain-containing protein</fullName>
    </recommendedName>
</protein>
<evidence type="ECO:0000313" key="2">
    <source>
        <dbReference type="EMBL" id="CAA7030073.1"/>
    </source>
</evidence>
<dbReference type="PANTHER" id="PTHR31672:SF13">
    <property type="entry name" value="F-BOX PROTEIN CPR30-LIKE"/>
    <property type="match status" value="1"/>
</dbReference>
<comment type="caution">
    <text evidence="2">The sequence shown here is derived from an EMBL/GenBank/DDBJ whole genome shotgun (WGS) entry which is preliminary data.</text>
</comment>
<dbReference type="Pfam" id="PF00646">
    <property type="entry name" value="F-box"/>
    <property type="match status" value="1"/>
</dbReference>
<dbReference type="Pfam" id="PF07734">
    <property type="entry name" value="FBA_1"/>
    <property type="match status" value="1"/>
</dbReference>
<dbReference type="EMBL" id="CACVBM020001090">
    <property type="protein sequence ID" value="CAA7030073.1"/>
    <property type="molecule type" value="Genomic_DNA"/>
</dbReference>
<dbReference type="PROSITE" id="PS50181">
    <property type="entry name" value="FBOX"/>
    <property type="match status" value="1"/>
</dbReference>
<sequence>MNKKRNTVYLPEDLVVEILSRVPDASLARFRSISKGWNALIKKEERLAKKSQILMLIDFRVYSASVGLNGSQENVVKATTSQFSLKDTLSNPSKEVAIRNVFHCDGLLLCTTKNKRLVVWNPRSGETRWIKPRNSYKEHATYALGKSSCNKYTILRMYGRSNVGPVKFETYDFTSNSWRSIVKKYIKWCIPQMCSSGTSVSGNTYWLAHSQIGNGEKVLLSFDFSIERFGLVNLPGNDLSSRVDGLSVTREDHQLCLLITQSGEVFDTIDLWRATKIETNFNFCKTKTETSWSKFLSVKTAHVYHWVHQRRWWSANFLADRETNVLLYRGMYLSAKNSIHIVGEDKNIQVGYDDAGSDCSLLFSYVPTLVQIK</sequence>
<organism evidence="2 3">
    <name type="scientific">Microthlaspi erraticum</name>
    <dbReference type="NCBI Taxonomy" id="1685480"/>
    <lineage>
        <taxon>Eukaryota</taxon>
        <taxon>Viridiplantae</taxon>
        <taxon>Streptophyta</taxon>
        <taxon>Embryophyta</taxon>
        <taxon>Tracheophyta</taxon>
        <taxon>Spermatophyta</taxon>
        <taxon>Magnoliopsida</taxon>
        <taxon>eudicotyledons</taxon>
        <taxon>Gunneridae</taxon>
        <taxon>Pentapetalae</taxon>
        <taxon>rosids</taxon>
        <taxon>malvids</taxon>
        <taxon>Brassicales</taxon>
        <taxon>Brassicaceae</taxon>
        <taxon>Coluteocarpeae</taxon>
        <taxon>Microthlaspi</taxon>
    </lineage>
</organism>
<evidence type="ECO:0000313" key="3">
    <source>
        <dbReference type="Proteomes" id="UP000467841"/>
    </source>
</evidence>
<feature type="domain" description="F-box" evidence="1">
    <location>
        <begin position="4"/>
        <end position="51"/>
    </location>
</feature>
<dbReference type="InterPro" id="IPR050796">
    <property type="entry name" value="SCF_F-box_component"/>
</dbReference>
<dbReference type="InterPro" id="IPR006527">
    <property type="entry name" value="F-box-assoc_dom_typ1"/>
</dbReference>
<dbReference type="InterPro" id="IPR017451">
    <property type="entry name" value="F-box-assoc_interact_dom"/>
</dbReference>
<dbReference type="InterPro" id="IPR001810">
    <property type="entry name" value="F-box_dom"/>
</dbReference>
<gene>
    <name evidence="2" type="ORF">MERR_LOCUS17308</name>
</gene>
<dbReference type="SMART" id="SM00256">
    <property type="entry name" value="FBOX"/>
    <property type="match status" value="1"/>
</dbReference>
<evidence type="ECO:0000259" key="1">
    <source>
        <dbReference type="PROSITE" id="PS50181"/>
    </source>
</evidence>
<name>A0A6D2IQ63_9BRAS</name>
<dbReference type="SUPFAM" id="SSF81383">
    <property type="entry name" value="F-box domain"/>
    <property type="match status" value="1"/>
</dbReference>
<accession>A0A6D2IQ63</accession>
<dbReference type="OrthoDB" id="1108440at2759"/>
<dbReference type="Gene3D" id="1.20.1280.50">
    <property type="match status" value="1"/>
</dbReference>
<reference evidence="2" key="1">
    <citation type="submission" date="2020-01" db="EMBL/GenBank/DDBJ databases">
        <authorList>
            <person name="Mishra B."/>
        </authorList>
    </citation>
    <scope>NUCLEOTIDE SEQUENCE [LARGE SCALE GENOMIC DNA]</scope>
</reference>
<dbReference type="InterPro" id="IPR036047">
    <property type="entry name" value="F-box-like_dom_sf"/>
</dbReference>
<dbReference type="CDD" id="cd22157">
    <property type="entry name" value="F-box_AtFBW1-like"/>
    <property type="match status" value="1"/>
</dbReference>
<dbReference type="NCBIfam" id="TIGR01640">
    <property type="entry name" value="F_box_assoc_1"/>
    <property type="match status" value="1"/>
</dbReference>
<dbReference type="AlphaFoldDB" id="A0A6D2IQ63"/>